<dbReference type="SUPFAM" id="SSF53067">
    <property type="entry name" value="Actin-like ATPase domain"/>
    <property type="match status" value="1"/>
</dbReference>
<comment type="similarity">
    <text evidence="1">Belongs to the ROK (NagC/XylR) family.</text>
</comment>
<accession>A0A7Y0QIK4</accession>
<reference evidence="2 3" key="1">
    <citation type="submission" date="2020-04" db="EMBL/GenBank/DDBJ databases">
        <title>Sequencing and Assembly of C. fimi.</title>
        <authorList>
            <person name="Ramsey A.R."/>
        </authorList>
    </citation>
    <scope>NUCLEOTIDE SEQUENCE [LARGE SCALE GENOMIC DNA]</scope>
    <source>
        <strain evidence="2 3">SB</strain>
    </source>
</reference>
<dbReference type="PANTHER" id="PTHR18964:SF169">
    <property type="entry name" value="N-ACETYLMANNOSAMINE KINASE"/>
    <property type="match status" value="1"/>
</dbReference>
<dbReference type="EMBL" id="JABCJJ010000020">
    <property type="protein sequence ID" value="NMR20954.1"/>
    <property type="molecule type" value="Genomic_DNA"/>
</dbReference>
<name>A0A7Y0QIK4_CELFI</name>
<evidence type="ECO:0000313" key="3">
    <source>
        <dbReference type="Proteomes" id="UP000562124"/>
    </source>
</evidence>
<dbReference type="AlphaFoldDB" id="A0A7Y0QIK4"/>
<dbReference type="Pfam" id="PF00480">
    <property type="entry name" value="ROK"/>
    <property type="match status" value="1"/>
</dbReference>
<keyword evidence="3" id="KW-1185">Reference proteome</keyword>
<dbReference type="Gene3D" id="3.30.420.40">
    <property type="match status" value="2"/>
</dbReference>
<dbReference type="Proteomes" id="UP000562124">
    <property type="component" value="Unassembled WGS sequence"/>
</dbReference>
<comment type="caution">
    <text evidence="2">The sequence shown here is derived from an EMBL/GenBank/DDBJ whole genome shotgun (WGS) entry which is preliminary data.</text>
</comment>
<dbReference type="InterPro" id="IPR000600">
    <property type="entry name" value="ROK"/>
</dbReference>
<protein>
    <submittedName>
        <fullName evidence="2">ROK family protein</fullName>
    </submittedName>
</protein>
<sequence>MSVLGVDLGGTKIAAALVTADGVPGPVLTVPTPAHDGPAAILDAVAGLARAVVADAVASAGAAGAPVPGVGAVGIGTAGVVDVGRGVIVSSTDALTGWAGTEVAAGVRVRLAGASGFGGAADGEDRGSSGALPVFVENDVDAHAAGEAWLGAAAGASSALMVAVGTGVGASVVLAGRPLRGAHHVAGEMGHLPIGGADGLRCSCGRPGHLESIGSGPALHRLYRARGGDAAALDTRDVVARASAGEALALRVVEESASAVGRAIAAVVTVLDPAVVVVGGGLAGAGPVWWEPMERALRAEVIDVLADVPLVPAALGGTAAIVGAARGAWALLDPSDVEE</sequence>
<proteinExistence type="inferred from homology"/>
<organism evidence="2 3">
    <name type="scientific">Cellulomonas fimi</name>
    <dbReference type="NCBI Taxonomy" id="1708"/>
    <lineage>
        <taxon>Bacteria</taxon>
        <taxon>Bacillati</taxon>
        <taxon>Actinomycetota</taxon>
        <taxon>Actinomycetes</taxon>
        <taxon>Micrococcales</taxon>
        <taxon>Cellulomonadaceae</taxon>
        <taxon>Cellulomonas</taxon>
    </lineage>
</organism>
<evidence type="ECO:0000256" key="1">
    <source>
        <dbReference type="ARBA" id="ARBA00006479"/>
    </source>
</evidence>
<dbReference type="InterPro" id="IPR043129">
    <property type="entry name" value="ATPase_NBD"/>
</dbReference>
<gene>
    <name evidence="2" type="ORF">HIR71_12120</name>
</gene>
<dbReference type="PANTHER" id="PTHR18964">
    <property type="entry name" value="ROK (REPRESSOR, ORF, KINASE) FAMILY"/>
    <property type="match status" value="1"/>
</dbReference>
<evidence type="ECO:0000313" key="2">
    <source>
        <dbReference type="EMBL" id="NMR20954.1"/>
    </source>
</evidence>